<proteinExistence type="predicted"/>
<dbReference type="Proteomes" id="UP000307706">
    <property type="component" value="Unassembled WGS sequence"/>
</dbReference>
<feature type="non-terminal residue" evidence="1">
    <location>
        <position position="1"/>
    </location>
</feature>
<dbReference type="Gene3D" id="3.30.559.30">
    <property type="entry name" value="Nonribosomal peptide synthetase, condensation domain"/>
    <property type="match status" value="1"/>
</dbReference>
<dbReference type="EMBL" id="PNCL01000236">
    <property type="protein sequence ID" value="TMP50980.1"/>
    <property type="molecule type" value="Genomic_DNA"/>
</dbReference>
<gene>
    <name evidence="1" type="ORF">CWB96_22620</name>
</gene>
<dbReference type="InterPro" id="IPR010060">
    <property type="entry name" value="NRPS_synth"/>
</dbReference>
<sequence length="142" mass="15205">QTQLQQSSLSQIEFNYLGQFDNSAVQDSTSVWRLASESSGKATSDNIAMNSELAVNGQVLNGALSFEVSFSQARLNNDDVAQFAAHFEAALQQIVAHCQTAEGTLTPSDVPLAKLSQTQLAALPLTLSNVDDLYPLSPMQEG</sequence>
<dbReference type="AlphaFoldDB" id="A0A5S3XD82"/>
<evidence type="ECO:0000313" key="1">
    <source>
        <dbReference type="EMBL" id="TMP50980.1"/>
    </source>
</evidence>
<dbReference type="PANTHER" id="PTHR45398">
    <property type="match status" value="1"/>
</dbReference>
<dbReference type="SUPFAM" id="SSF52777">
    <property type="entry name" value="CoA-dependent acyltransferases"/>
    <property type="match status" value="1"/>
</dbReference>
<evidence type="ECO:0008006" key="3">
    <source>
        <dbReference type="Google" id="ProtNLM"/>
    </source>
</evidence>
<accession>A0A5S3XD82</accession>
<dbReference type="RefSeq" id="WP_138637221.1">
    <property type="nucleotide sequence ID" value="NZ_PNCL01000236.1"/>
</dbReference>
<protein>
    <recommendedName>
        <fullName evidence="3">Condensation domain-containing protein</fullName>
    </recommendedName>
</protein>
<reference evidence="1 2" key="1">
    <citation type="submission" date="2017-12" db="EMBL/GenBank/DDBJ databases">
        <authorList>
            <person name="Paulsen S."/>
            <person name="Gram L.K."/>
        </authorList>
    </citation>
    <scope>NUCLEOTIDE SEQUENCE [LARGE SCALE GENOMIC DNA]</scope>
    <source>
        <strain evidence="1 2">S2231</strain>
    </source>
</reference>
<reference evidence="2" key="2">
    <citation type="submission" date="2019-06" db="EMBL/GenBank/DDBJ databases">
        <title>Co-occurence of chitin degradation, pigmentation and bioactivity in marine Pseudoalteromonas.</title>
        <authorList>
            <person name="Sonnenschein E.C."/>
            <person name="Bech P.K."/>
        </authorList>
    </citation>
    <scope>NUCLEOTIDE SEQUENCE [LARGE SCALE GENOMIC DNA]</scope>
    <source>
        <strain evidence="2">S2231</strain>
    </source>
</reference>
<dbReference type="NCBIfam" id="TIGR01720">
    <property type="entry name" value="NRPS-para261"/>
    <property type="match status" value="1"/>
</dbReference>
<comment type="caution">
    <text evidence="1">The sequence shown here is derived from an EMBL/GenBank/DDBJ whole genome shotgun (WGS) entry which is preliminary data.</text>
</comment>
<organism evidence="1 2">
    <name type="scientific">Pseudoalteromonas citrea</name>
    <dbReference type="NCBI Taxonomy" id="43655"/>
    <lineage>
        <taxon>Bacteria</taxon>
        <taxon>Pseudomonadati</taxon>
        <taxon>Pseudomonadota</taxon>
        <taxon>Gammaproteobacteria</taxon>
        <taxon>Alteromonadales</taxon>
        <taxon>Pseudoalteromonadaceae</taxon>
        <taxon>Pseudoalteromonas</taxon>
    </lineage>
</organism>
<name>A0A5S3XD82_9GAMM</name>
<dbReference type="OrthoDB" id="9757559at2"/>
<feature type="non-terminal residue" evidence="1">
    <location>
        <position position="142"/>
    </location>
</feature>
<evidence type="ECO:0000313" key="2">
    <source>
        <dbReference type="Proteomes" id="UP000307706"/>
    </source>
</evidence>
<dbReference type="PANTHER" id="PTHR45398:SF1">
    <property type="entry name" value="ENZYME, PUTATIVE (JCVI)-RELATED"/>
    <property type="match status" value="1"/>
</dbReference>